<keyword evidence="11" id="KW-0472">Membrane</keyword>
<comment type="pathway">
    <text evidence="2">Protein modification; protein glycosylation.</text>
</comment>
<dbReference type="Gene3D" id="3.90.550.50">
    <property type="match status" value="2"/>
</dbReference>
<evidence type="ECO:0000256" key="7">
    <source>
        <dbReference type="ARBA" id="ARBA00022692"/>
    </source>
</evidence>
<protein>
    <recommendedName>
        <fullName evidence="4">N-acetylgalactosaminide beta-1,3-galactosyltransferase</fullName>
        <ecNumber evidence="4">2.4.1.122</ecNumber>
    </recommendedName>
</protein>
<keyword evidence="14" id="KW-1185">Reference proteome</keyword>
<dbReference type="EMBL" id="JBJKFK010002759">
    <property type="protein sequence ID" value="KAL3310660.1"/>
    <property type="molecule type" value="Genomic_DNA"/>
</dbReference>
<comment type="subcellular location">
    <subcellularLocation>
        <location evidence="1">Membrane</location>
        <topology evidence="1">Single-pass type II membrane protein</topology>
    </subcellularLocation>
</comment>
<feature type="domain" description="Fringe-like glycosyltransferase" evidence="12">
    <location>
        <begin position="261"/>
        <end position="373"/>
    </location>
</feature>
<evidence type="ECO:0000256" key="10">
    <source>
        <dbReference type="ARBA" id="ARBA00022989"/>
    </source>
</evidence>
<dbReference type="Pfam" id="PF02434">
    <property type="entry name" value="Fringe"/>
    <property type="match status" value="1"/>
</dbReference>
<evidence type="ECO:0000259" key="12">
    <source>
        <dbReference type="Pfam" id="PF02434"/>
    </source>
</evidence>
<comment type="caution">
    <text evidence="13">The sequence shown here is derived from an EMBL/GenBank/DDBJ whole genome shotgun (WGS) entry which is preliminary data.</text>
</comment>
<feature type="non-terminal residue" evidence="13">
    <location>
        <position position="412"/>
    </location>
</feature>
<dbReference type="PANTHER" id="PTHR23033:SF14">
    <property type="entry name" value="GLYCOPROTEIN-N-ACETYLGALACTOSAMINE 3-BETA-GALACTOSYLTRANSFERASE 1-RELATED"/>
    <property type="match status" value="1"/>
</dbReference>
<keyword evidence="5" id="KW-0328">Glycosyltransferase</keyword>
<evidence type="ECO:0000256" key="5">
    <source>
        <dbReference type="ARBA" id="ARBA00022676"/>
    </source>
</evidence>
<evidence type="ECO:0000313" key="13">
    <source>
        <dbReference type="EMBL" id="KAL3310660.1"/>
    </source>
</evidence>
<reference evidence="13 14" key="1">
    <citation type="submission" date="2024-11" db="EMBL/GenBank/DDBJ databases">
        <title>Adaptive evolution of stress response genes in parasites aligns with host niche diversity.</title>
        <authorList>
            <person name="Hahn C."/>
            <person name="Resl P."/>
        </authorList>
    </citation>
    <scope>NUCLEOTIDE SEQUENCE [LARGE SCALE GENOMIC DNA]</scope>
    <source>
        <strain evidence="13">EGGRZ-B1_66</strain>
        <tissue evidence="13">Body</tissue>
    </source>
</reference>
<keyword evidence="8" id="KW-0547">Nucleotide-binding</keyword>
<dbReference type="InterPro" id="IPR003378">
    <property type="entry name" value="Fringe-like_glycosylTrfase"/>
</dbReference>
<keyword evidence="10" id="KW-1133">Transmembrane helix</keyword>
<sequence length="412" mass="47160">MYECPRCLLTKTFTTLRYLQQNFGNKYNFFLKADDDTYILRDNLRTFMRDLDPQKKIIAGRRFKKFVKQGYLSGGAGYLLSRAGLHAIVEQLENEEEPCHRNSPAEDVGFSWCAELAGVTIVDSLDPNGLERFHPMSVDQMREVDPELRFWIHDYNYHPLQFVGAPILSKLIHILGVELLQSLTDSKVYNNSKVSFVMISCVAVMCFILTQPANIAKAKIVNSTWAPLCDGYVFVLGNATLPGLPSLNLPIVDNRRNLVFKTSITILHMHKYFGHKYDFFLKADDDTYILMNNLRYFMRDLDPEKKIIAGRHFKKFIKEGYLSGGAGYLMSRAGLHAIAEQLESDQKPCHRNEGAEDVGIGRCAADLGVKIVCSLDENGLERFHPFSVVGMLDVDPDHRFWYHDWNFHPPQF</sequence>
<keyword evidence="6" id="KW-0808">Transferase</keyword>
<evidence type="ECO:0000256" key="1">
    <source>
        <dbReference type="ARBA" id="ARBA00004606"/>
    </source>
</evidence>
<evidence type="ECO:0000256" key="3">
    <source>
        <dbReference type="ARBA" id="ARBA00006462"/>
    </source>
</evidence>
<keyword evidence="9" id="KW-0735">Signal-anchor</keyword>
<evidence type="ECO:0000256" key="6">
    <source>
        <dbReference type="ARBA" id="ARBA00022679"/>
    </source>
</evidence>
<accession>A0ABD2PTZ8</accession>
<evidence type="ECO:0000256" key="9">
    <source>
        <dbReference type="ARBA" id="ARBA00022968"/>
    </source>
</evidence>
<dbReference type="PANTHER" id="PTHR23033">
    <property type="entry name" value="BETA1,3-GALACTOSYLTRANSFERASE"/>
    <property type="match status" value="1"/>
</dbReference>
<dbReference type="GO" id="GO:0016020">
    <property type="term" value="C:membrane"/>
    <property type="evidence" value="ECO:0007669"/>
    <property type="project" value="UniProtKB-SubCell"/>
</dbReference>
<evidence type="ECO:0000256" key="2">
    <source>
        <dbReference type="ARBA" id="ARBA00004922"/>
    </source>
</evidence>
<evidence type="ECO:0000256" key="8">
    <source>
        <dbReference type="ARBA" id="ARBA00022741"/>
    </source>
</evidence>
<dbReference type="EC" id="2.4.1.122" evidence="4"/>
<keyword evidence="7" id="KW-0812">Transmembrane</keyword>
<dbReference type="InterPro" id="IPR026050">
    <property type="entry name" value="C1GALT1/C1GALT1_chp1"/>
</dbReference>
<dbReference type="GO" id="GO:0000166">
    <property type="term" value="F:nucleotide binding"/>
    <property type="evidence" value="ECO:0007669"/>
    <property type="project" value="UniProtKB-KW"/>
</dbReference>
<evidence type="ECO:0000256" key="11">
    <source>
        <dbReference type="ARBA" id="ARBA00023136"/>
    </source>
</evidence>
<name>A0ABD2PTZ8_9PLAT</name>
<evidence type="ECO:0000313" key="14">
    <source>
        <dbReference type="Proteomes" id="UP001626550"/>
    </source>
</evidence>
<comment type="similarity">
    <text evidence="3">Belongs to the glycosyltransferase 31 family. Beta3-Gal-T subfamily.</text>
</comment>
<gene>
    <name evidence="13" type="primary">C1GALT1_3</name>
    <name evidence="13" type="ORF">Ciccas_010768</name>
</gene>
<proteinExistence type="inferred from homology"/>
<dbReference type="Proteomes" id="UP001626550">
    <property type="component" value="Unassembled WGS sequence"/>
</dbReference>
<dbReference type="AlphaFoldDB" id="A0ABD2PTZ8"/>
<evidence type="ECO:0000256" key="4">
    <source>
        <dbReference type="ARBA" id="ARBA00012557"/>
    </source>
</evidence>
<organism evidence="13 14">
    <name type="scientific">Cichlidogyrus casuarinus</name>
    <dbReference type="NCBI Taxonomy" id="1844966"/>
    <lineage>
        <taxon>Eukaryota</taxon>
        <taxon>Metazoa</taxon>
        <taxon>Spiralia</taxon>
        <taxon>Lophotrochozoa</taxon>
        <taxon>Platyhelminthes</taxon>
        <taxon>Monogenea</taxon>
        <taxon>Monopisthocotylea</taxon>
        <taxon>Dactylogyridea</taxon>
        <taxon>Ancyrocephalidae</taxon>
        <taxon>Cichlidogyrus</taxon>
    </lineage>
</organism>
<dbReference type="GO" id="GO:0016263">
    <property type="term" value="F:glycoprotein-N-acetylgalactosamine 3-beta-galactosyltransferase activity"/>
    <property type="evidence" value="ECO:0007669"/>
    <property type="project" value="UniProtKB-EC"/>
</dbReference>